<organism evidence="2 3">
    <name type="scientific">Stachybotrys elegans</name>
    <dbReference type="NCBI Taxonomy" id="80388"/>
    <lineage>
        <taxon>Eukaryota</taxon>
        <taxon>Fungi</taxon>
        <taxon>Dikarya</taxon>
        <taxon>Ascomycota</taxon>
        <taxon>Pezizomycotina</taxon>
        <taxon>Sordariomycetes</taxon>
        <taxon>Hypocreomycetidae</taxon>
        <taxon>Hypocreales</taxon>
        <taxon>Stachybotryaceae</taxon>
        <taxon>Stachybotrys</taxon>
    </lineage>
</organism>
<evidence type="ECO:0000259" key="1">
    <source>
        <dbReference type="Pfam" id="PF12697"/>
    </source>
</evidence>
<gene>
    <name evidence="2" type="ORF">B0I35DRAFT_434275</name>
</gene>
<dbReference type="InterPro" id="IPR000073">
    <property type="entry name" value="AB_hydrolase_1"/>
</dbReference>
<dbReference type="Gene3D" id="3.40.50.1820">
    <property type="entry name" value="alpha/beta hydrolase"/>
    <property type="match status" value="1"/>
</dbReference>
<dbReference type="InterPro" id="IPR029058">
    <property type="entry name" value="AB_hydrolase_fold"/>
</dbReference>
<dbReference type="GO" id="GO:0016787">
    <property type="term" value="F:hydrolase activity"/>
    <property type="evidence" value="ECO:0007669"/>
    <property type="project" value="UniProtKB-KW"/>
</dbReference>
<evidence type="ECO:0000313" key="2">
    <source>
        <dbReference type="EMBL" id="KAH7316941.1"/>
    </source>
</evidence>
<dbReference type="Proteomes" id="UP000813444">
    <property type="component" value="Unassembled WGS sequence"/>
</dbReference>
<keyword evidence="2" id="KW-0378">Hydrolase</keyword>
<evidence type="ECO:0000313" key="3">
    <source>
        <dbReference type="Proteomes" id="UP000813444"/>
    </source>
</evidence>
<dbReference type="PANTHER" id="PTHR45763">
    <property type="entry name" value="HYDROLASE, ALPHA/BETA FOLD FAMILY PROTEIN, EXPRESSED-RELATED"/>
    <property type="match status" value="1"/>
</dbReference>
<proteinExistence type="predicted"/>
<dbReference type="AlphaFoldDB" id="A0A8K0SMT4"/>
<protein>
    <submittedName>
        <fullName evidence="2">Alpha/Beta hydrolase protein</fullName>
    </submittedName>
</protein>
<name>A0A8K0SMT4_9HYPO</name>
<comment type="caution">
    <text evidence="2">The sequence shown here is derived from an EMBL/GenBank/DDBJ whole genome shotgun (WGS) entry which is preliminary data.</text>
</comment>
<keyword evidence="3" id="KW-1185">Reference proteome</keyword>
<dbReference type="PANTHER" id="PTHR45763:SF46">
    <property type="entry name" value="AB HYDROLASE-1 DOMAIN-CONTAINING PROTEIN"/>
    <property type="match status" value="1"/>
</dbReference>
<feature type="domain" description="AB hydrolase-1" evidence="1">
    <location>
        <begin position="36"/>
        <end position="270"/>
    </location>
</feature>
<reference evidence="2" key="1">
    <citation type="journal article" date="2021" name="Nat. Commun.">
        <title>Genetic determinants of endophytism in the Arabidopsis root mycobiome.</title>
        <authorList>
            <person name="Mesny F."/>
            <person name="Miyauchi S."/>
            <person name="Thiergart T."/>
            <person name="Pickel B."/>
            <person name="Atanasova L."/>
            <person name="Karlsson M."/>
            <person name="Huettel B."/>
            <person name="Barry K.W."/>
            <person name="Haridas S."/>
            <person name="Chen C."/>
            <person name="Bauer D."/>
            <person name="Andreopoulos W."/>
            <person name="Pangilinan J."/>
            <person name="LaButti K."/>
            <person name="Riley R."/>
            <person name="Lipzen A."/>
            <person name="Clum A."/>
            <person name="Drula E."/>
            <person name="Henrissat B."/>
            <person name="Kohler A."/>
            <person name="Grigoriev I.V."/>
            <person name="Martin F.M."/>
            <person name="Hacquard S."/>
        </authorList>
    </citation>
    <scope>NUCLEOTIDE SEQUENCE</scope>
    <source>
        <strain evidence="2">MPI-CAGE-CH-0235</strain>
    </source>
</reference>
<dbReference type="EMBL" id="JAGPNK010000008">
    <property type="protein sequence ID" value="KAH7316941.1"/>
    <property type="molecule type" value="Genomic_DNA"/>
</dbReference>
<dbReference type="Pfam" id="PF12697">
    <property type="entry name" value="Abhydrolase_6"/>
    <property type="match status" value="1"/>
</dbReference>
<sequence length="311" mass="34345">MTSQDQDLSTTLADGRTLSYTSYGTAIDPGRPTLFYLHGFPGTHHEGLPVHEACIKRAITVIGITRPGFGRSTHQKDRSILSFVDDVVHLADHLDIKRFAILGISGGGPYALACLHAIPADRLVAVAVVSSVWPVSLGMVGMMMSNRILFTLAPWAPNIVKWIVDRELGGPAMDTEHPERFQHLMTQGFKRWPQEDQDVIFGNGGAMLDILTRSSREAIKDGTQGFALEAKLFGNPWGFALEHLPVDDGRLVIWHGAKDINIPVFMADQASKLMHGAEYRRYKDEAHLSLCVKYTDNILDFVEGRLKASAD</sequence>
<dbReference type="OrthoDB" id="294702at2759"/>
<dbReference type="SUPFAM" id="SSF53474">
    <property type="entry name" value="alpha/beta-Hydrolases"/>
    <property type="match status" value="1"/>
</dbReference>
<accession>A0A8K0SMT4</accession>